<feature type="domain" description="Reverse transcriptase" evidence="2">
    <location>
        <begin position="52"/>
        <end position="402"/>
    </location>
</feature>
<evidence type="ECO:0000313" key="3">
    <source>
        <dbReference type="EMBL" id="MFD2696394.1"/>
    </source>
</evidence>
<dbReference type="InterPro" id="IPR043502">
    <property type="entry name" value="DNA/RNA_pol_sf"/>
</dbReference>
<evidence type="ECO:0000313" key="4">
    <source>
        <dbReference type="Proteomes" id="UP001597357"/>
    </source>
</evidence>
<gene>
    <name evidence="3" type="ORF">ACFSQ0_00140</name>
</gene>
<evidence type="ECO:0000256" key="1">
    <source>
        <dbReference type="ARBA" id="ARBA00034120"/>
    </source>
</evidence>
<sequence>MAVKDWYKLKQYPHIGLPFKPRDKSWLVEYVKDPDRIKKHRFTPFIKREIIQRKFRPENSDKNVYGKRIRKPKDPPKKRPILYASHLDSLIFSYYSYYLSVMYECYLRRKTYKDCPVAYRKIRKGNKAKGNKSNIEFAHDAFSAINNFKGKPVSIIVADVSNFFDELDHKILHHHWKLVLNKYDDKNRLTMPDDHYNVFKALTKKRYVKINELHNTFYDRLWVERNKPNNPKKIIWKQKKVSKRVNFKRERVIAFCKKKDFYKYHSQLVYSERRGEKGLKQHKNSFSKKGIPQGSPMSATLANIYMLSFDEAMYNAITSVGGFYQRYSDDLILICPRESENFIHQTMLDAIRDTNSCNLNIHPDKTKLYRYSFIDGYYKGGLVCPEDKVNTYHQLEYLGFEYTGKRVYVKAQGISKYYRSMIRSIKRGKFYANKKHHKHKGLFKNKLFKRFTILGGKRVLKRIPDPKRPNKYLPDPEKTYNWGNYFSYLMKANSVMKDLNENEDTINKQTRKFESNFHRLIRNKKTKLKPTKRR</sequence>
<proteinExistence type="inferred from homology"/>
<comment type="caution">
    <text evidence="3">The sequence shown here is derived from an EMBL/GenBank/DDBJ whole genome shotgun (WGS) entry which is preliminary data.</text>
</comment>
<evidence type="ECO:0000259" key="2">
    <source>
        <dbReference type="PROSITE" id="PS50878"/>
    </source>
</evidence>
<keyword evidence="4" id="KW-1185">Reference proteome</keyword>
<dbReference type="RefSeq" id="WP_379042408.1">
    <property type="nucleotide sequence ID" value="NZ_JBHULZ010000002.1"/>
</dbReference>
<dbReference type="SUPFAM" id="SSF56672">
    <property type="entry name" value="DNA/RNA polymerases"/>
    <property type="match status" value="1"/>
</dbReference>
<dbReference type="Pfam" id="PF00078">
    <property type="entry name" value="RVT_1"/>
    <property type="match status" value="1"/>
</dbReference>
<keyword evidence="3" id="KW-0695">RNA-directed DNA polymerase</keyword>
<name>A0ABW5SAN7_9FLAO</name>
<protein>
    <submittedName>
        <fullName evidence="3">Reverse transcriptase domain-containing protein</fullName>
    </submittedName>
</protein>
<comment type="similarity">
    <text evidence="1">Belongs to the bacterial reverse transcriptase family.</text>
</comment>
<accession>A0ABW5SAN7</accession>
<dbReference type="PANTHER" id="PTHR34047:SF8">
    <property type="entry name" value="PROTEIN YKFC"/>
    <property type="match status" value="1"/>
</dbReference>
<dbReference type="InterPro" id="IPR000477">
    <property type="entry name" value="RT_dom"/>
</dbReference>
<dbReference type="EMBL" id="JBHULZ010000002">
    <property type="protein sequence ID" value="MFD2696394.1"/>
    <property type="molecule type" value="Genomic_DNA"/>
</dbReference>
<dbReference type="GO" id="GO:0003964">
    <property type="term" value="F:RNA-directed DNA polymerase activity"/>
    <property type="evidence" value="ECO:0007669"/>
    <property type="project" value="UniProtKB-KW"/>
</dbReference>
<dbReference type="Proteomes" id="UP001597357">
    <property type="component" value="Unassembled WGS sequence"/>
</dbReference>
<reference evidence="4" key="1">
    <citation type="journal article" date="2019" name="Int. J. Syst. Evol. Microbiol.">
        <title>The Global Catalogue of Microorganisms (GCM) 10K type strain sequencing project: providing services to taxonomists for standard genome sequencing and annotation.</title>
        <authorList>
            <consortium name="The Broad Institute Genomics Platform"/>
            <consortium name="The Broad Institute Genome Sequencing Center for Infectious Disease"/>
            <person name="Wu L."/>
            <person name="Ma J."/>
        </authorList>
    </citation>
    <scope>NUCLEOTIDE SEQUENCE [LARGE SCALE GENOMIC DNA]</scope>
    <source>
        <strain evidence="4">KCTC 42255</strain>
    </source>
</reference>
<dbReference type="InterPro" id="IPR051083">
    <property type="entry name" value="GrpII_Intron_Splice-Mob/Def"/>
</dbReference>
<dbReference type="PROSITE" id="PS50878">
    <property type="entry name" value="RT_POL"/>
    <property type="match status" value="1"/>
</dbReference>
<keyword evidence="3" id="KW-0548">Nucleotidyltransferase</keyword>
<dbReference type="PANTHER" id="PTHR34047">
    <property type="entry name" value="NUCLEAR INTRON MATURASE 1, MITOCHONDRIAL-RELATED"/>
    <property type="match status" value="1"/>
</dbReference>
<keyword evidence="3" id="KW-0808">Transferase</keyword>
<organism evidence="3 4">
    <name type="scientific">Mesonia sediminis</name>
    <dbReference type="NCBI Taxonomy" id="1703946"/>
    <lineage>
        <taxon>Bacteria</taxon>
        <taxon>Pseudomonadati</taxon>
        <taxon>Bacteroidota</taxon>
        <taxon>Flavobacteriia</taxon>
        <taxon>Flavobacteriales</taxon>
        <taxon>Flavobacteriaceae</taxon>
        <taxon>Mesonia</taxon>
    </lineage>
</organism>